<feature type="region of interest" description="Disordered" evidence="1">
    <location>
        <begin position="29"/>
        <end position="59"/>
    </location>
</feature>
<keyword evidence="3" id="KW-1185">Reference proteome</keyword>
<reference evidence="2 3" key="1">
    <citation type="submission" date="2023-01" db="EMBL/GenBank/DDBJ databases">
        <title>Analysis of 21 Apiospora genomes using comparative genomics revels a genus with tremendous synthesis potential of carbohydrate active enzymes and secondary metabolites.</title>
        <authorList>
            <person name="Sorensen T."/>
        </authorList>
    </citation>
    <scope>NUCLEOTIDE SEQUENCE [LARGE SCALE GENOMIC DNA]</scope>
    <source>
        <strain evidence="2 3">CBS 83171</strain>
    </source>
</reference>
<dbReference type="Proteomes" id="UP001446871">
    <property type="component" value="Unassembled WGS sequence"/>
</dbReference>
<sequence length="332" mass="36168">MDSNNFPGIFYDMNWKMDPHMNDMDFRKKKESTLRQGPATSHHSLDASSQLPQYFSPGLDEQGNLQNSEFYKHSSPTSSIESAKSGQHVFTPCSFDENIGPDLEYRGFGSPGAPDLLRNYENGRGWMVDSPSNVQATLPCPNCRTHIKLQIVPDTAPFTGGNTFKNTAPDPQQFQRWPNSPSDPIATIAPSTTMSMHPVSIHPAAMVGGGGYAQQGSFLRQQHQPTALQSDLCLQPAAAQSAPSMNTIGTATGTGTALTYSSISRRTSSANLNSPVSCCESPSDHSSPNEGNNNKRKRLDNKERPARYVPFLGILIAAPEHLLSPTQSQCLR</sequence>
<evidence type="ECO:0000256" key="1">
    <source>
        <dbReference type="SAM" id="MobiDB-lite"/>
    </source>
</evidence>
<comment type="caution">
    <text evidence="2">The sequence shown here is derived from an EMBL/GenBank/DDBJ whole genome shotgun (WGS) entry which is preliminary data.</text>
</comment>
<organism evidence="2 3">
    <name type="scientific">Apiospora saccharicola</name>
    <dbReference type="NCBI Taxonomy" id="335842"/>
    <lineage>
        <taxon>Eukaryota</taxon>
        <taxon>Fungi</taxon>
        <taxon>Dikarya</taxon>
        <taxon>Ascomycota</taxon>
        <taxon>Pezizomycotina</taxon>
        <taxon>Sordariomycetes</taxon>
        <taxon>Xylariomycetidae</taxon>
        <taxon>Amphisphaeriales</taxon>
        <taxon>Apiosporaceae</taxon>
        <taxon>Apiospora</taxon>
    </lineage>
</organism>
<gene>
    <name evidence="2" type="ORF">PG996_009585</name>
</gene>
<dbReference type="EMBL" id="JAQQWM010000006">
    <property type="protein sequence ID" value="KAK8059655.1"/>
    <property type="molecule type" value="Genomic_DNA"/>
</dbReference>
<evidence type="ECO:0000313" key="2">
    <source>
        <dbReference type="EMBL" id="KAK8059655.1"/>
    </source>
</evidence>
<proteinExistence type="predicted"/>
<feature type="region of interest" description="Disordered" evidence="1">
    <location>
        <begin position="268"/>
        <end position="302"/>
    </location>
</feature>
<accession>A0ABR1UL67</accession>
<protein>
    <submittedName>
        <fullName evidence="2">Uncharacterized protein</fullName>
    </submittedName>
</protein>
<feature type="compositionally biased region" description="Polar residues" evidence="1">
    <location>
        <begin position="34"/>
        <end position="53"/>
    </location>
</feature>
<name>A0ABR1UL67_9PEZI</name>
<evidence type="ECO:0000313" key="3">
    <source>
        <dbReference type="Proteomes" id="UP001446871"/>
    </source>
</evidence>